<feature type="domain" description="Protein kinase" evidence="8">
    <location>
        <begin position="101"/>
        <end position="378"/>
    </location>
</feature>
<dbReference type="EMBL" id="BJXR01000027">
    <property type="protein sequence ID" value="GEN08091.1"/>
    <property type="molecule type" value="Genomic_DNA"/>
</dbReference>
<evidence type="ECO:0000256" key="3">
    <source>
        <dbReference type="ARBA" id="ARBA00022777"/>
    </source>
</evidence>
<keyword evidence="2 6" id="KW-0547">Nucleotide-binding</keyword>
<dbReference type="GO" id="GO:0004674">
    <property type="term" value="F:protein serine/threonine kinase activity"/>
    <property type="evidence" value="ECO:0007669"/>
    <property type="project" value="TreeGrafter"/>
</dbReference>
<evidence type="ECO:0000256" key="5">
    <source>
        <dbReference type="PROSITE-ProRule" id="PRU00339"/>
    </source>
</evidence>
<evidence type="ECO:0000256" key="4">
    <source>
        <dbReference type="ARBA" id="ARBA00022840"/>
    </source>
</evidence>
<evidence type="ECO:0000259" key="8">
    <source>
        <dbReference type="PROSITE" id="PS50011"/>
    </source>
</evidence>
<keyword evidence="5" id="KW-0802">TPR repeat</keyword>
<dbReference type="SMART" id="SM00028">
    <property type="entry name" value="TPR"/>
    <property type="match status" value="7"/>
</dbReference>
<reference evidence="9 10" key="1">
    <citation type="submission" date="2019-07" db="EMBL/GenBank/DDBJ databases">
        <title>Whole genome shotgun sequence of Myxococcus fulvus NBRC 100333.</title>
        <authorList>
            <person name="Hosoyama A."/>
            <person name="Uohara A."/>
            <person name="Ohji S."/>
            <person name="Ichikawa N."/>
        </authorList>
    </citation>
    <scope>NUCLEOTIDE SEQUENCE [LARGE SCALE GENOMIC DNA]</scope>
    <source>
        <strain evidence="9 10">NBRC 100333</strain>
    </source>
</reference>
<dbReference type="Gene3D" id="1.10.510.10">
    <property type="entry name" value="Transferase(Phosphotransferase) domain 1"/>
    <property type="match status" value="1"/>
</dbReference>
<proteinExistence type="predicted"/>
<evidence type="ECO:0000313" key="10">
    <source>
        <dbReference type="Proteomes" id="UP000321514"/>
    </source>
</evidence>
<dbReference type="InterPro" id="IPR011009">
    <property type="entry name" value="Kinase-like_dom_sf"/>
</dbReference>
<dbReference type="Pfam" id="PF13490">
    <property type="entry name" value="zf-HC2"/>
    <property type="match status" value="1"/>
</dbReference>
<dbReference type="InterPro" id="IPR008271">
    <property type="entry name" value="Ser/Thr_kinase_AS"/>
</dbReference>
<feature type="repeat" description="TPR" evidence="5">
    <location>
        <begin position="842"/>
        <end position="875"/>
    </location>
</feature>
<evidence type="ECO:0000256" key="2">
    <source>
        <dbReference type="ARBA" id="ARBA00022741"/>
    </source>
</evidence>
<dbReference type="PANTHER" id="PTHR43289">
    <property type="entry name" value="MITOGEN-ACTIVATED PROTEIN KINASE KINASE KINASE 20-RELATED"/>
    <property type="match status" value="1"/>
</dbReference>
<dbReference type="CDD" id="cd14014">
    <property type="entry name" value="STKc_PknB_like"/>
    <property type="match status" value="1"/>
</dbReference>
<dbReference type="Pfam" id="PF00069">
    <property type="entry name" value="Pkinase"/>
    <property type="match status" value="1"/>
</dbReference>
<dbReference type="PANTHER" id="PTHR43289:SF34">
    <property type="entry name" value="SERINE_THREONINE-PROTEIN KINASE YBDM-RELATED"/>
    <property type="match status" value="1"/>
</dbReference>
<comment type="caution">
    <text evidence="9">The sequence shown here is derived from an EMBL/GenBank/DDBJ whole genome shotgun (WGS) entry which is preliminary data.</text>
</comment>
<dbReference type="InterPro" id="IPR041916">
    <property type="entry name" value="Anti_sigma_zinc_sf"/>
</dbReference>
<keyword evidence="3" id="KW-0418">Kinase</keyword>
<dbReference type="InterPro" id="IPR000719">
    <property type="entry name" value="Prot_kinase_dom"/>
</dbReference>
<sequence>MTGLCYRRSHALPHLEPDLSFMRCVDEAVFMKLLLGELSPQESAEVDAHLDTCASCRTMVAEGLRAQSPDAAGAEPPTEPAQPFSGRPDAALEKGTAVGRYLVLELLGAGAMGVVYGAYDPELDRRVALKLLRTGALGLNVEKERAHLLREAQAMARVSHPNVVAVYDVGTFGQHVFLAMERVEAQTLVEWLKAAPRPWRQVLELFLDAGQGLAAAHAAGVVHGDFKPANLLVGDDGNVHVTDFGLARLGAATATEGGAATAGSPALAGMERSVTGGTPAYMAPEQLLDKTRASAAGDQFSFCVALHEALYGARPFEGATLAALSTQVSSGQVRPAPAGTRVPPWVRRVLLRGLARRPEDRFPHLGALLDALQKDPAARWKRGLQLASAVAVLGAAVGLTHAVHTRGARSCASAPDELTAVWGPEQHHAIQNAFAATGRPYATAAWERVRRELDAYTAAWTTTRITACEATRVRKEQPEEVMAWRMRCLDNRLADVSALARLLSQADARTVDEAHRAVKGLPALSGCSEALAPGGAVIPEGPEARAQHAALRATLARGRALLATGRYAEGVALVEPTALAARRAANRHDGAEISMLLGELREGAGDWRGAEAALFEALNAAEATRQDAVAARAWTLLVRVTCIGLDEYELASRWKDRAAAAIERLGGGNELTRVNLLTYSGTLLRKQRRFEEAVALQQQALLFAESTFGPDSLEVADVLLELGSTQWVHPRLEEAKAHLERAAAITQQALGPEHPDVARVRIAMVPVLRDLNELDVAERIAREALGVFERTLGPEHPRVYDALNDLASTLVVESRTDEALPLYERALSIVAKTDGAVSLGAAVINANLGVLYFQSGKHDLALERFRAAVSIREKARGLMDPGLVSPLRLVARVLGLKGQYEDALPHLQRAVDIQMQQADDSASQWTLSLRDLGAAFLKLGRPREALAPLERAVAGWDKALPGPGHRTEVRFFLAQALWDSGKDRERAVRLAHEAKAMALKDDPSPRTQPLIDTWLTEHRLR</sequence>
<dbReference type="Pfam" id="PF13374">
    <property type="entry name" value="TPR_10"/>
    <property type="match status" value="1"/>
</dbReference>
<organism evidence="9 10">
    <name type="scientific">Myxococcus fulvus</name>
    <dbReference type="NCBI Taxonomy" id="33"/>
    <lineage>
        <taxon>Bacteria</taxon>
        <taxon>Pseudomonadati</taxon>
        <taxon>Myxococcota</taxon>
        <taxon>Myxococcia</taxon>
        <taxon>Myxococcales</taxon>
        <taxon>Cystobacterineae</taxon>
        <taxon>Myxococcaceae</taxon>
        <taxon>Myxococcus</taxon>
    </lineage>
</organism>
<dbReference type="InterPro" id="IPR019734">
    <property type="entry name" value="TPR_rpt"/>
</dbReference>
<dbReference type="AlphaFoldDB" id="A0A511T1S0"/>
<dbReference type="PROSITE" id="PS50011">
    <property type="entry name" value="PROTEIN_KINASE_DOM"/>
    <property type="match status" value="1"/>
</dbReference>
<evidence type="ECO:0000256" key="7">
    <source>
        <dbReference type="SAM" id="MobiDB-lite"/>
    </source>
</evidence>
<dbReference type="Gene3D" id="3.30.200.20">
    <property type="entry name" value="Phosphorylase Kinase, domain 1"/>
    <property type="match status" value="1"/>
</dbReference>
<protein>
    <recommendedName>
        <fullName evidence="8">Protein kinase domain-containing protein</fullName>
    </recommendedName>
</protein>
<name>A0A511T1S0_MYXFU</name>
<dbReference type="InterPro" id="IPR027383">
    <property type="entry name" value="Znf_put"/>
</dbReference>
<evidence type="ECO:0000313" key="9">
    <source>
        <dbReference type="EMBL" id="GEN08091.1"/>
    </source>
</evidence>
<keyword evidence="1" id="KW-0808">Transferase</keyword>
<dbReference type="Gene3D" id="1.25.40.10">
    <property type="entry name" value="Tetratricopeptide repeat domain"/>
    <property type="match status" value="2"/>
</dbReference>
<gene>
    <name evidence="9" type="ORF">MFU01_31280</name>
</gene>
<dbReference type="InterPro" id="IPR017441">
    <property type="entry name" value="Protein_kinase_ATP_BS"/>
</dbReference>
<dbReference type="InterPro" id="IPR011990">
    <property type="entry name" value="TPR-like_helical_dom_sf"/>
</dbReference>
<dbReference type="PROSITE" id="PS00107">
    <property type="entry name" value="PROTEIN_KINASE_ATP"/>
    <property type="match status" value="1"/>
</dbReference>
<dbReference type="SUPFAM" id="SSF48452">
    <property type="entry name" value="TPR-like"/>
    <property type="match status" value="4"/>
</dbReference>
<accession>A0A511T1S0</accession>
<dbReference type="Proteomes" id="UP000321514">
    <property type="component" value="Unassembled WGS sequence"/>
</dbReference>
<dbReference type="Gene3D" id="1.10.10.1320">
    <property type="entry name" value="Anti-sigma factor, zinc-finger domain"/>
    <property type="match status" value="1"/>
</dbReference>
<dbReference type="SUPFAM" id="SSF56112">
    <property type="entry name" value="Protein kinase-like (PK-like)"/>
    <property type="match status" value="1"/>
</dbReference>
<feature type="binding site" evidence="6">
    <location>
        <position position="130"/>
    </location>
    <ligand>
        <name>ATP</name>
        <dbReference type="ChEBI" id="CHEBI:30616"/>
    </ligand>
</feature>
<evidence type="ECO:0000256" key="6">
    <source>
        <dbReference type="PROSITE-ProRule" id="PRU10141"/>
    </source>
</evidence>
<feature type="region of interest" description="Disordered" evidence="7">
    <location>
        <begin position="68"/>
        <end position="88"/>
    </location>
</feature>
<keyword evidence="4 6" id="KW-0067">ATP-binding</keyword>
<dbReference type="Pfam" id="PF13424">
    <property type="entry name" value="TPR_12"/>
    <property type="match status" value="3"/>
</dbReference>
<dbReference type="PROSITE" id="PS50005">
    <property type="entry name" value="TPR"/>
    <property type="match status" value="1"/>
</dbReference>
<dbReference type="GO" id="GO:0005524">
    <property type="term" value="F:ATP binding"/>
    <property type="evidence" value="ECO:0007669"/>
    <property type="project" value="UniProtKB-UniRule"/>
</dbReference>
<evidence type="ECO:0000256" key="1">
    <source>
        <dbReference type="ARBA" id="ARBA00022679"/>
    </source>
</evidence>
<dbReference type="PROSITE" id="PS00108">
    <property type="entry name" value="PROTEIN_KINASE_ST"/>
    <property type="match status" value="1"/>
</dbReference>